<feature type="domain" description="Bacterial Ig" evidence="2">
    <location>
        <begin position="673"/>
        <end position="754"/>
    </location>
</feature>
<evidence type="ECO:0008006" key="6">
    <source>
        <dbReference type="Google" id="ProtNLM"/>
    </source>
</evidence>
<feature type="domain" description="Bacterial Ig" evidence="2">
    <location>
        <begin position="170"/>
        <end position="250"/>
    </location>
</feature>
<evidence type="ECO:0000259" key="2">
    <source>
        <dbReference type="Pfam" id="PF17936"/>
    </source>
</evidence>
<name>A0A1E3LWF2_9SPHN</name>
<feature type="domain" description="Bacterial Ig" evidence="2">
    <location>
        <begin position="1264"/>
        <end position="1345"/>
    </location>
</feature>
<reference evidence="4 5" key="1">
    <citation type="submission" date="2016-08" db="EMBL/GenBank/DDBJ databases">
        <title>Draft genome of the agarase producing Sphingomonas sp. MCT13.</title>
        <authorList>
            <person name="D'Andrea M.M."/>
            <person name="Rossolini G.M."/>
            <person name="Thaller M.C."/>
        </authorList>
    </citation>
    <scope>NUCLEOTIDE SEQUENCE [LARGE SCALE GENOMIC DNA]</scope>
    <source>
        <strain evidence="4 5">MCT13</strain>
    </source>
</reference>
<dbReference type="Proteomes" id="UP000094487">
    <property type="component" value="Unassembled WGS sequence"/>
</dbReference>
<keyword evidence="5" id="KW-1185">Reference proteome</keyword>
<gene>
    <name evidence="4" type="ORF">BFL28_15425</name>
</gene>
<evidence type="ECO:0000313" key="4">
    <source>
        <dbReference type="EMBL" id="ODP38117.1"/>
    </source>
</evidence>
<protein>
    <recommendedName>
        <fullName evidence="6">BapA prefix-like domain-containing protein</fullName>
    </recommendedName>
</protein>
<feature type="domain" description="Bacterial Ig" evidence="2">
    <location>
        <begin position="1600"/>
        <end position="1680"/>
    </location>
</feature>
<feature type="domain" description="Bacterial Ig" evidence="2">
    <location>
        <begin position="1516"/>
        <end position="1597"/>
    </location>
</feature>
<dbReference type="STRING" id="1888892.BFL28_15425"/>
<feature type="domain" description="Bacterial Ig" evidence="2">
    <location>
        <begin position="1096"/>
        <end position="1177"/>
    </location>
</feature>
<feature type="domain" description="Bacterial Ig" evidence="2">
    <location>
        <begin position="589"/>
        <end position="670"/>
    </location>
</feature>
<feature type="domain" description="Bacterial Ig" evidence="2">
    <location>
        <begin position="506"/>
        <end position="586"/>
    </location>
</feature>
<dbReference type="NCBIfam" id="NF033510">
    <property type="entry name" value="Ca_tandemer"/>
    <property type="match status" value="20"/>
</dbReference>
<feature type="domain" description="Bacterial Ig" evidence="2">
    <location>
        <begin position="1181"/>
        <end position="1261"/>
    </location>
</feature>
<feature type="region of interest" description="Disordered" evidence="1">
    <location>
        <begin position="1404"/>
        <end position="1423"/>
    </location>
</feature>
<evidence type="ECO:0000256" key="1">
    <source>
        <dbReference type="SAM" id="MobiDB-lite"/>
    </source>
</evidence>
<feature type="domain" description="Biofilm-associated protein BapA-like prefix-like" evidence="3">
    <location>
        <begin position="15"/>
        <end position="123"/>
    </location>
</feature>
<feature type="domain" description="Bacterial Ig" evidence="2">
    <location>
        <begin position="1348"/>
        <end position="1429"/>
    </location>
</feature>
<feature type="compositionally biased region" description="Polar residues" evidence="1">
    <location>
        <begin position="1158"/>
        <end position="1168"/>
    </location>
</feature>
<feature type="region of interest" description="Disordered" evidence="1">
    <location>
        <begin position="1158"/>
        <end position="1182"/>
    </location>
</feature>
<dbReference type="InterPro" id="IPR010221">
    <property type="entry name" value="VCBS_dom"/>
</dbReference>
<feature type="domain" description="Bacterial Ig" evidence="2">
    <location>
        <begin position="841"/>
        <end position="922"/>
    </location>
</feature>
<feature type="domain" description="Bacterial Ig" evidence="2">
    <location>
        <begin position="928"/>
        <end position="1008"/>
    </location>
</feature>
<dbReference type="Pfam" id="PF17936">
    <property type="entry name" value="Big_6"/>
    <property type="match status" value="21"/>
</dbReference>
<feature type="domain" description="Bacterial Ig" evidence="2">
    <location>
        <begin position="1432"/>
        <end position="1513"/>
    </location>
</feature>
<feature type="region of interest" description="Disordered" evidence="1">
    <location>
        <begin position="143"/>
        <end position="189"/>
    </location>
</feature>
<feature type="domain" description="Bacterial Ig" evidence="2">
    <location>
        <begin position="1683"/>
        <end position="1764"/>
    </location>
</feature>
<dbReference type="Pfam" id="PF22783">
    <property type="entry name" value="BapA_N"/>
    <property type="match status" value="1"/>
</dbReference>
<feature type="domain" description="Bacterial Ig" evidence="2">
    <location>
        <begin position="758"/>
        <end position="838"/>
    </location>
</feature>
<feature type="domain" description="Bacterial Ig" evidence="2">
    <location>
        <begin position="1012"/>
        <end position="1093"/>
    </location>
</feature>
<dbReference type="NCBIfam" id="NF033677">
    <property type="entry name" value="biofilm_BapA_N"/>
    <property type="match status" value="1"/>
</dbReference>
<dbReference type="EMBL" id="MDDS01000019">
    <property type="protein sequence ID" value="ODP38117.1"/>
    <property type="molecule type" value="Genomic_DNA"/>
</dbReference>
<dbReference type="NCBIfam" id="TIGR01965">
    <property type="entry name" value="VCBS_repeat"/>
    <property type="match status" value="1"/>
</dbReference>
<evidence type="ECO:0000313" key="5">
    <source>
        <dbReference type="Proteomes" id="UP000094487"/>
    </source>
</evidence>
<comment type="caution">
    <text evidence="4">The sequence shown here is derived from an EMBL/GenBank/DDBJ whole genome shotgun (WGS) entry which is preliminary data.</text>
</comment>
<feature type="domain" description="Bacterial Ig" evidence="2">
    <location>
        <begin position="337"/>
        <end position="418"/>
    </location>
</feature>
<dbReference type="InterPro" id="IPR048051">
    <property type="entry name" value="BapA-like_prefix-like"/>
</dbReference>
<organism evidence="4 5">
    <name type="scientific">Sphingomonas turrisvirgatae</name>
    <dbReference type="NCBI Taxonomy" id="1888892"/>
    <lineage>
        <taxon>Bacteria</taxon>
        <taxon>Pseudomonadati</taxon>
        <taxon>Pseudomonadota</taxon>
        <taxon>Alphaproteobacteria</taxon>
        <taxon>Sphingomonadales</taxon>
        <taxon>Sphingomonadaceae</taxon>
        <taxon>Sphingomonas</taxon>
    </lineage>
</organism>
<dbReference type="OrthoDB" id="8481600at2"/>
<dbReference type="Gene3D" id="2.60.40.10">
    <property type="entry name" value="Immunoglobulins"/>
    <property type="match status" value="21"/>
</dbReference>
<dbReference type="InterPro" id="IPR055014">
    <property type="entry name" value="BapA_Bap-like_C"/>
</dbReference>
<feature type="domain" description="Bacterial Ig" evidence="2">
    <location>
        <begin position="253"/>
        <end position="334"/>
    </location>
</feature>
<sequence length="2551" mass="244687">MEEKGMGAQTTGTAEIIDKATGTVTRTPVEAIDLNGASVVRLAIERSQIADVARDGDDLLLRLSDGREIRIADYFDDSGQPISDLVLRESDGKQWLAQLNRDGTRYSAIEDATELVAGAGGPGGSSLAPVLLGLLGAGGGAAALSGGGGGSDDRANGGSGPGNGADTQPPAAPTATINATGTTVSGTGEAGASVEVRNAAGAVIGRGQVGTNGNYSVAVDQAQANGERLSVVQTDAAGNASPPATLTAPDITAPAAPSLTIASDGASAAGTGEPGATVTVRDGTGTIIGSAVVGADGNVTIPLSPPQANGGTLPAVQTDAAGNASSAATLTAPDITAPAAPSLTIASDGAGVTGTGEPGATITVRDGTGAIIGSAVVGADGNVTIPLSPPQANGGTLTAVQTDAAGNASPAATLAAPDITAPAAPSLTIAPDGASVTGTDEPGATVTVRDEDGNVVGSANVGADGSFSVTLAPPLLNGEVLTAVQTDAAGNNSAESTATAPDLTVPAAPVVTVAPDGTAVTGTGEAGATVTVTDTNGAVLGTGVVQGDGSFTVPLAPPQANGETVTVVQTDAAGNVSPPVSAVAPDITAPPAPTLVISADGTTVSGTGVPGLSVTVADPDGNVIARVRVRADGTFTTALTPPQVDGEAVSAVQADAAGNISPQATVTAPDLTAPAVLAATVNADGTAVVGTGEPGAIVTVTAAGGATLGSVVADALGNFTVPLTPAQANGEAITVVQRDAAGNFPPPLPLIAPDITGPSAPAAMIDATGTVVSGLGEPNATIIVRNADNTVLATGTATASGAFSIPLPTAQIDSQALAVTQADAAGNESLATALTAPDLTAPAAPTATVAADGGTVNGSGEAGATIIVTDPIGVEIGRGTVQGDGTYGVTLTPPQIDGEMLGVTQTDSAANVSPQTNTVAPDLIVSDAPDAPTAFVSADGLTVSGVGEAGALVSVTGPNGVPLGTATAGVDGSYSVTLTTPQRNGESLRVVQPEAEGDRSPPATAIAPALPAPAAPTATLDAAGVSVSGTGEPAATITITGPGGGVIGTATVDARGNYSSVLATPQTNGETLSVAQTDAAANVSPAITLIAPDFTAPAAPAATIAADGASVTGTGEPGATVTVRAASGTVLGTSTVGVDGSYTAPLSPAQVNNQPLSVTQSDAAGNQSPATGLTAPDLTPPAAPTISVTADGTAVSGLGEAGAAIRITDPAGTVIGTATVAANGTYVAALNPAQVNGQLLTAVQSDAAGNSSAPVSTIAPDLVAPDAPAIAISADGSVATGTGEPGASIVVTDAAGTVVGAGDVAANGAFTIGLSPPQANGQVLTAVQSDAAGNSSPPVTLTAPDITAPAIPTGTISPDGLQVTGTGEAGATVSVTNGAGTSLGSAQVQPDGSYVVTLTPPQTNGEALSVRQSDAGGNVSPAAALTAPDLTAPGAPGATVAPDGASVTGTGEPGASVTIRAADGSVVGTATVGADGNYIATLSPVQANGGTLSVVQTDAAGNASPTTVVAAPDITAPTAPVATVGPDGTTVTGTGEPGTSVTVTSSTGTPLGTSTVAADGSFTVPIAPAQANGELVRVTLTDAAGNASPATAVRAPDITAPGAPAATVSPDGTQVSGTGEPGATVTISGPGGVLGTAVVSPSGSYVATLTPPQIDGETLTVTQRDAAGNLSPSISVVAPDGTAPNVPTAAVTADGSAVVGTGVAGSTISVTGPDGTVIGTATVAGDGSYTATLTTPQRNGELLGVTQADGSGNVSPRVPALAPDLTAPNAPTLIVAGDGATVSGTGEAGATVTIRNGAGAVIGSAVVAADGSYAAALTPAQANGGTLTATQADTAGNISLPVSAAAPDITAPLAPTGVAITPDGATVTGTGEAGATVTVRNPAGTVIGTGTVAGDGSFSIGLTTPQVTGATLSVRQADAAGNQSPAVPLISPFDIAAFDNSDTVGVDLLPVTSAVDFGSANYLALVSLGLLNLDANVLGTPSVSFTVAPGHTLDATFNYDAVLSLGAASGYAVVVQRFDGTQWVAVDGNGTNSLLQLRLLSGDLSSTASFGPGQYRAFVTFQGAAGVGVLGSLSVTGTDADFTEIGGVVPRITTGNVITDPGPGGQIDIVSSQTVVTSVTIGGITTSIVADGTVVDGAFGTLTINRNGSYSYTPDASASVIGQTETIGYTLLDPSDGETESAALSIAITSSDVTAAPVATDDSDIATVTYRNVETTLPPALEFSFSTPGALVLPVTRSGSDSFTVAANTVSDVTITAVRTGLLSVLPSYTITVTDAATGTVVRTVTQTAVAGLPLGSGVTVTLPDLPAGSYNFTVSSTNVIGTGYDTSVYVGQTVTYLNDFTVATTGPAAGSLLANDTAGTDFVTVRVDTGAGFVEVGDAGLTVNGSYGLLTLDEVGNYVYQPSATLGYSATDLLDSFTYQIVQPNGVVSTATLTVTVDVPADGLLPQGGGADVVTLDAMVLGPIEADPIVVAEAPQPFSIDLVEDQAELDQVLATYLDVNDPANGVSGSGGALAASPLDVAVDLTAGGPLDYLVLPSDLEHNRPEHVLQY</sequence>
<dbReference type="NCBIfam" id="NF045619">
    <property type="entry name" value="adhes_GNV_Cterm"/>
    <property type="match status" value="1"/>
</dbReference>
<dbReference type="InterPro" id="IPR041498">
    <property type="entry name" value="Big_6"/>
</dbReference>
<feature type="domain" description="Bacterial Ig" evidence="2">
    <location>
        <begin position="1767"/>
        <end position="1848"/>
    </location>
</feature>
<feature type="domain" description="Bacterial Ig" evidence="2">
    <location>
        <begin position="1851"/>
        <end position="1929"/>
    </location>
</feature>
<proteinExistence type="predicted"/>
<evidence type="ECO:0000259" key="3">
    <source>
        <dbReference type="Pfam" id="PF22783"/>
    </source>
</evidence>
<feature type="domain" description="Bacterial Ig" evidence="2">
    <location>
        <begin position="421"/>
        <end position="502"/>
    </location>
</feature>
<feature type="compositionally biased region" description="Low complexity" evidence="1">
    <location>
        <begin position="165"/>
        <end position="183"/>
    </location>
</feature>
<accession>A0A1E3LWF2</accession>
<dbReference type="InterPro" id="IPR013783">
    <property type="entry name" value="Ig-like_fold"/>
</dbReference>
<feature type="region of interest" description="Disordered" evidence="1">
    <location>
        <begin position="1524"/>
        <end position="1547"/>
    </location>
</feature>